<reference evidence="2 3" key="1">
    <citation type="journal article" date="2020" name="Nat. Food">
        <title>A phased Vanilla planifolia genome enables genetic improvement of flavour and production.</title>
        <authorList>
            <person name="Hasing T."/>
            <person name="Tang H."/>
            <person name="Brym M."/>
            <person name="Khazi F."/>
            <person name="Huang T."/>
            <person name="Chambers A.H."/>
        </authorList>
    </citation>
    <scope>NUCLEOTIDE SEQUENCE [LARGE SCALE GENOMIC DNA]</scope>
    <source>
        <tissue evidence="2">Leaf</tissue>
    </source>
</reference>
<accession>A0A835UAZ8</accession>
<name>A0A835UAZ8_VANPL</name>
<evidence type="ECO:0000313" key="3">
    <source>
        <dbReference type="Proteomes" id="UP000636800"/>
    </source>
</evidence>
<dbReference type="Proteomes" id="UP000636800">
    <property type="component" value="Chromosome 13"/>
</dbReference>
<organism evidence="2 3">
    <name type="scientific">Vanilla planifolia</name>
    <name type="common">Vanilla</name>
    <dbReference type="NCBI Taxonomy" id="51239"/>
    <lineage>
        <taxon>Eukaryota</taxon>
        <taxon>Viridiplantae</taxon>
        <taxon>Streptophyta</taxon>
        <taxon>Embryophyta</taxon>
        <taxon>Tracheophyta</taxon>
        <taxon>Spermatophyta</taxon>
        <taxon>Magnoliopsida</taxon>
        <taxon>Liliopsida</taxon>
        <taxon>Asparagales</taxon>
        <taxon>Orchidaceae</taxon>
        <taxon>Vanilloideae</taxon>
        <taxon>Vanilleae</taxon>
        <taxon>Vanilla</taxon>
    </lineage>
</organism>
<keyword evidence="3" id="KW-1185">Reference proteome</keyword>
<dbReference type="AlphaFoldDB" id="A0A835UAZ8"/>
<evidence type="ECO:0000256" key="1">
    <source>
        <dbReference type="SAM" id="MobiDB-lite"/>
    </source>
</evidence>
<dbReference type="OrthoDB" id="1110759at2759"/>
<comment type="caution">
    <text evidence="2">The sequence shown here is derived from an EMBL/GenBank/DDBJ whole genome shotgun (WGS) entry which is preliminary data.</text>
</comment>
<evidence type="ECO:0000313" key="2">
    <source>
        <dbReference type="EMBL" id="KAG0454658.1"/>
    </source>
</evidence>
<protein>
    <submittedName>
        <fullName evidence="2">Uncharacterized protein</fullName>
    </submittedName>
</protein>
<dbReference type="EMBL" id="JADCNL010000013">
    <property type="protein sequence ID" value="KAG0454658.1"/>
    <property type="molecule type" value="Genomic_DNA"/>
</dbReference>
<feature type="compositionally biased region" description="Polar residues" evidence="1">
    <location>
        <begin position="1"/>
        <end position="10"/>
    </location>
</feature>
<feature type="region of interest" description="Disordered" evidence="1">
    <location>
        <begin position="1"/>
        <end position="28"/>
    </location>
</feature>
<proteinExistence type="predicted"/>
<gene>
    <name evidence="2" type="ORF">HPP92_023950</name>
</gene>
<feature type="region of interest" description="Disordered" evidence="1">
    <location>
        <begin position="51"/>
        <end position="92"/>
    </location>
</feature>
<sequence length="123" mass="14320">MPSTCLSIQSHPKMHHRKRPVSATINISDTWRKGHEARTLLETEHLRPSRSFDNLESQAESEHRFPVLQNRNRLISSRDMPTKPRNAINTPSEIKAKRGRVLRLPQKSAPLEFPFFRLPHLLD</sequence>